<dbReference type="SMART" id="SM00248">
    <property type="entry name" value="ANK"/>
    <property type="match status" value="1"/>
</dbReference>
<sequence>MSEERELVWGIKNGDIDQVKDIIETQKIDLNVPIDGRVLLHYAADYGQTAVLNYLLDKGADPNGASKSGKTPDGTPYIEAAEKEEIKDLLT</sequence>
<dbReference type="Proteomes" id="UP000037510">
    <property type="component" value="Unassembled WGS sequence"/>
</dbReference>
<dbReference type="InterPro" id="IPR002110">
    <property type="entry name" value="Ankyrin_rpt"/>
</dbReference>
<accession>A0A0L7LDC1</accession>
<dbReference type="InterPro" id="IPR036770">
    <property type="entry name" value="Ankyrin_rpt-contain_sf"/>
</dbReference>
<dbReference type="STRING" id="104452.A0A0L7LDC1"/>
<organism evidence="3 4">
    <name type="scientific">Operophtera brumata</name>
    <name type="common">Winter moth</name>
    <name type="synonym">Phalaena brumata</name>
    <dbReference type="NCBI Taxonomy" id="104452"/>
    <lineage>
        <taxon>Eukaryota</taxon>
        <taxon>Metazoa</taxon>
        <taxon>Ecdysozoa</taxon>
        <taxon>Arthropoda</taxon>
        <taxon>Hexapoda</taxon>
        <taxon>Insecta</taxon>
        <taxon>Pterygota</taxon>
        <taxon>Neoptera</taxon>
        <taxon>Endopterygota</taxon>
        <taxon>Lepidoptera</taxon>
        <taxon>Glossata</taxon>
        <taxon>Ditrysia</taxon>
        <taxon>Geometroidea</taxon>
        <taxon>Geometridae</taxon>
        <taxon>Larentiinae</taxon>
        <taxon>Operophtera</taxon>
    </lineage>
</organism>
<reference evidence="3 4" key="1">
    <citation type="journal article" date="2015" name="Genome Biol. Evol.">
        <title>The genome of winter moth (Operophtera brumata) provides a genomic perspective on sexual dimorphism and phenology.</title>
        <authorList>
            <person name="Derks M.F."/>
            <person name="Smit S."/>
            <person name="Salis L."/>
            <person name="Schijlen E."/>
            <person name="Bossers A."/>
            <person name="Mateman C."/>
            <person name="Pijl A.S."/>
            <person name="de Ridder D."/>
            <person name="Groenen M.A."/>
            <person name="Visser M.E."/>
            <person name="Megens H.J."/>
        </authorList>
    </citation>
    <scope>NUCLEOTIDE SEQUENCE [LARGE SCALE GENOMIC DNA]</scope>
    <source>
        <strain evidence="3">WM2013NL</strain>
        <tissue evidence="3">Head and thorax</tissue>
    </source>
</reference>
<keyword evidence="4" id="KW-1185">Reference proteome</keyword>
<evidence type="ECO:0000313" key="4">
    <source>
        <dbReference type="Proteomes" id="UP000037510"/>
    </source>
</evidence>
<feature type="repeat" description="ANK" evidence="1">
    <location>
        <begin position="35"/>
        <end position="67"/>
    </location>
</feature>
<keyword evidence="1" id="KW-0040">ANK repeat</keyword>
<evidence type="ECO:0000256" key="1">
    <source>
        <dbReference type="PROSITE-ProRule" id="PRU00023"/>
    </source>
</evidence>
<dbReference type="Gene3D" id="1.25.40.20">
    <property type="entry name" value="Ankyrin repeat-containing domain"/>
    <property type="match status" value="1"/>
</dbReference>
<comment type="caution">
    <text evidence="3">The sequence shown here is derived from an EMBL/GenBank/DDBJ whole genome shotgun (WGS) entry which is preliminary data.</text>
</comment>
<dbReference type="EMBL" id="JTDY01001603">
    <property type="protein sequence ID" value="KOB73400.1"/>
    <property type="molecule type" value="Genomic_DNA"/>
</dbReference>
<evidence type="ECO:0000256" key="2">
    <source>
        <dbReference type="SAM" id="MobiDB-lite"/>
    </source>
</evidence>
<feature type="region of interest" description="Disordered" evidence="2">
    <location>
        <begin position="62"/>
        <end position="91"/>
    </location>
</feature>
<protein>
    <submittedName>
        <fullName evidence="3">Tankyrase</fullName>
    </submittedName>
</protein>
<dbReference type="AlphaFoldDB" id="A0A0L7LDC1"/>
<evidence type="ECO:0000313" key="3">
    <source>
        <dbReference type="EMBL" id="KOB73400.1"/>
    </source>
</evidence>
<dbReference type="SUPFAM" id="SSF48403">
    <property type="entry name" value="Ankyrin repeat"/>
    <property type="match status" value="1"/>
</dbReference>
<proteinExistence type="predicted"/>
<dbReference type="Pfam" id="PF12796">
    <property type="entry name" value="Ank_2"/>
    <property type="match status" value="1"/>
</dbReference>
<dbReference type="PROSITE" id="PS50297">
    <property type="entry name" value="ANK_REP_REGION"/>
    <property type="match status" value="1"/>
</dbReference>
<dbReference type="PROSITE" id="PS50088">
    <property type="entry name" value="ANK_REPEAT"/>
    <property type="match status" value="1"/>
</dbReference>
<feature type="compositionally biased region" description="Basic and acidic residues" evidence="2">
    <location>
        <begin position="80"/>
        <end position="91"/>
    </location>
</feature>
<name>A0A0L7LDC1_OPEBR</name>
<gene>
    <name evidence="3" type="ORF">OBRU01_11043</name>
</gene>